<gene>
    <name evidence="4" type="ORF">LUZ61_015369</name>
</gene>
<dbReference type="GO" id="GO:0080155">
    <property type="term" value="P:regulation of double fertilization forming a zygote and endosperm"/>
    <property type="evidence" value="ECO:0007669"/>
    <property type="project" value="TreeGrafter"/>
</dbReference>
<feature type="chain" id="PRO_5042046094" description="Prolamin-like domain-containing protein" evidence="2">
    <location>
        <begin position="24"/>
        <end position="127"/>
    </location>
</feature>
<dbReference type="GO" id="GO:2000008">
    <property type="term" value="P:regulation of protein localization to cell surface"/>
    <property type="evidence" value="ECO:0007669"/>
    <property type="project" value="TreeGrafter"/>
</dbReference>
<comment type="caution">
    <text evidence="4">The sequence shown here is derived from an EMBL/GenBank/DDBJ whole genome shotgun (WGS) entry which is preliminary data.</text>
</comment>
<feature type="signal peptide" evidence="2">
    <location>
        <begin position="1"/>
        <end position="23"/>
    </location>
</feature>
<keyword evidence="1 2" id="KW-0732">Signal</keyword>
<dbReference type="GO" id="GO:0009567">
    <property type="term" value="P:double fertilization forming a zygote and endosperm"/>
    <property type="evidence" value="ECO:0007669"/>
    <property type="project" value="TreeGrafter"/>
</dbReference>
<feature type="domain" description="Prolamin-like" evidence="3">
    <location>
        <begin position="59"/>
        <end position="109"/>
    </location>
</feature>
<dbReference type="Proteomes" id="UP001210211">
    <property type="component" value="Unassembled WGS sequence"/>
</dbReference>
<dbReference type="Pfam" id="PF05617">
    <property type="entry name" value="Prolamin_like"/>
    <property type="match status" value="1"/>
</dbReference>
<dbReference type="InterPro" id="IPR008502">
    <property type="entry name" value="Prolamin-like"/>
</dbReference>
<organism evidence="4 5">
    <name type="scientific">Rhynchospora tenuis</name>
    <dbReference type="NCBI Taxonomy" id="198213"/>
    <lineage>
        <taxon>Eukaryota</taxon>
        <taxon>Viridiplantae</taxon>
        <taxon>Streptophyta</taxon>
        <taxon>Embryophyta</taxon>
        <taxon>Tracheophyta</taxon>
        <taxon>Spermatophyta</taxon>
        <taxon>Magnoliopsida</taxon>
        <taxon>Liliopsida</taxon>
        <taxon>Poales</taxon>
        <taxon>Cyperaceae</taxon>
        <taxon>Cyperoideae</taxon>
        <taxon>Rhynchosporeae</taxon>
        <taxon>Rhynchospora</taxon>
    </lineage>
</organism>
<protein>
    <recommendedName>
        <fullName evidence="3">Prolamin-like domain-containing protein</fullName>
    </recommendedName>
</protein>
<evidence type="ECO:0000259" key="3">
    <source>
        <dbReference type="Pfam" id="PF05617"/>
    </source>
</evidence>
<dbReference type="PANTHER" id="PTHR31181">
    <property type="entry name" value="EGG CELL-SECRETED PROTEIN 1.4"/>
    <property type="match status" value="1"/>
</dbReference>
<keyword evidence="5" id="KW-1185">Reference proteome</keyword>
<dbReference type="GO" id="GO:0005576">
    <property type="term" value="C:extracellular region"/>
    <property type="evidence" value="ECO:0007669"/>
    <property type="project" value="TreeGrafter"/>
</dbReference>
<evidence type="ECO:0000313" key="4">
    <source>
        <dbReference type="EMBL" id="KAJ3686205.1"/>
    </source>
</evidence>
<proteinExistence type="predicted"/>
<evidence type="ECO:0000313" key="5">
    <source>
        <dbReference type="Proteomes" id="UP001210211"/>
    </source>
</evidence>
<evidence type="ECO:0000256" key="2">
    <source>
        <dbReference type="SAM" id="SignalP"/>
    </source>
</evidence>
<dbReference type="PANTHER" id="PTHR31181:SF67">
    <property type="entry name" value="PROLAMIN-LIKE PROTEIN (DUF1278)"/>
    <property type="match status" value="1"/>
</dbReference>
<name>A0AAD5WD24_9POAL</name>
<dbReference type="GO" id="GO:0031982">
    <property type="term" value="C:vesicle"/>
    <property type="evidence" value="ECO:0007669"/>
    <property type="project" value="TreeGrafter"/>
</dbReference>
<dbReference type="AlphaFoldDB" id="A0AAD5WD24"/>
<sequence length="127" mass="13709">MAMARSAVSAFVFLLITIATTSAARVFILASGPGPRPSTIIEFQDPLTQVFPDETKAIQCIQSIMKVKDCLISLIESVSNNQFKISKICCETVVGAGDTCLSVMNPYFPPHLNSFCGKPPKPAIMLQ</sequence>
<evidence type="ECO:0000256" key="1">
    <source>
        <dbReference type="ARBA" id="ARBA00022729"/>
    </source>
</evidence>
<accession>A0AAD5WD24</accession>
<reference evidence="4 5" key="1">
    <citation type="journal article" date="2022" name="Cell">
        <title>Repeat-based holocentromeres influence genome architecture and karyotype evolution.</title>
        <authorList>
            <person name="Hofstatter P.G."/>
            <person name="Thangavel G."/>
            <person name="Lux T."/>
            <person name="Neumann P."/>
            <person name="Vondrak T."/>
            <person name="Novak P."/>
            <person name="Zhang M."/>
            <person name="Costa L."/>
            <person name="Castellani M."/>
            <person name="Scott A."/>
            <person name="Toegelov H."/>
            <person name="Fuchs J."/>
            <person name="Mata-Sucre Y."/>
            <person name="Dias Y."/>
            <person name="Vanzela A.L.L."/>
            <person name="Huettel B."/>
            <person name="Almeida C.C.S."/>
            <person name="Simkova H."/>
            <person name="Souza G."/>
            <person name="Pedrosa-Harand A."/>
            <person name="Macas J."/>
            <person name="Mayer K.F.X."/>
            <person name="Houben A."/>
            <person name="Marques A."/>
        </authorList>
    </citation>
    <scope>NUCLEOTIDE SEQUENCE [LARGE SCALE GENOMIC DNA]</scope>
    <source>
        <strain evidence="4">RhyTen1mFocal</strain>
    </source>
</reference>
<dbReference type="EMBL" id="JAMRDG010000002">
    <property type="protein sequence ID" value="KAJ3686205.1"/>
    <property type="molecule type" value="Genomic_DNA"/>
</dbReference>